<gene>
    <name evidence="2" type="ORF">H8Q88_01715</name>
</gene>
<reference evidence="2" key="1">
    <citation type="submission" date="2020-08" db="EMBL/GenBank/DDBJ databases">
        <title>Genome Sequencing and Pan-Genome Analysis of Migratory bird Vibrio Strains, Inner Mongolia.</title>
        <authorList>
            <person name="Zheng L."/>
        </authorList>
    </citation>
    <scope>NUCLEOTIDE SEQUENCE</scope>
    <source>
        <strain evidence="2">M13F</strain>
    </source>
</reference>
<comment type="caution">
    <text evidence="2">The sequence shown here is derived from an EMBL/GenBank/DDBJ whole genome shotgun (WGS) entry which is preliminary data.</text>
</comment>
<dbReference type="InterPro" id="IPR001736">
    <property type="entry name" value="PLipase_D/transphosphatidylase"/>
</dbReference>
<evidence type="ECO:0000259" key="1">
    <source>
        <dbReference type="PROSITE" id="PS50035"/>
    </source>
</evidence>
<dbReference type="RefSeq" id="WP_187025127.1">
    <property type="nucleotide sequence ID" value="NZ_JACRUP010000001.1"/>
</dbReference>
<dbReference type="Gene3D" id="3.30.870.10">
    <property type="entry name" value="Endonuclease Chain A"/>
    <property type="match status" value="1"/>
</dbReference>
<name>A0A9X0UG99_VIBME</name>
<dbReference type="AlphaFoldDB" id="A0A9X0UG99"/>
<dbReference type="GO" id="GO:0003824">
    <property type="term" value="F:catalytic activity"/>
    <property type="evidence" value="ECO:0007669"/>
    <property type="project" value="InterPro"/>
</dbReference>
<dbReference type="Proteomes" id="UP000615796">
    <property type="component" value="Unassembled WGS sequence"/>
</dbReference>
<proteinExistence type="predicted"/>
<dbReference type="InterPro" id="IPR025202">
    <property type="entry name" value="PLD-like_dom"/>
</dbReference>
<evidence type="ECO:0000313" key="2">
    <source>
        <dbReference type="EMBL" id="MBC5849677.1"/>
    </source>
</evidence>
<keyword evidence="3" id="KW-1185">Reference proteome</keyword>
<dbReference type="PROSITE" id="PS50035">
    <property type="entry name" value="PLD"/>
    <property type="match status" value="1"/>
</dbReference>
<dbReference type="GO" id="GO:0006793">
    <property type="term" value="P:phosphorus metabolic process"/>
    <property type="evidence" value="ECO:0007669"/>
    <property type="project" value="UniProtKB-ARBA"/>
</dbReference>
<feature type="domain" description="PLD phosphodiesterase" evidence="1">
    <location>
        <begin position="83"/>
        <end position="110"/>
    </location>
</feature>
<dbReference type="Pfam" id="PF13091">
    <property type="entry name" value="PLDc_2"/>
    <property type="match status" value="1"/>
</dbReference>
<protein>
    <recommendedName>
        <fullName evidence="1">PLD phosphodiesterase domain-containing protein</fullName>
    </recommendedName>
</protein>
<evidence type="ECO:0000313" key="3">
    <source>
        <dbReference type="Proteomes" id="UP000615796"/>
    </source>
</evidence>
<dbReference type="EMBL" id="JACRUP010000001">
    <property type="protein sequence ID" value="MBC5849677.1"/>
    <property type="molecule type" value="Genomic_DNA"/>
</dbReference>
<sequence>MSGLISNSELKAELEALLPHCNRLTIISAFMTQPATRWLSSLITTNKPIVQLVGRFSPLDFIKGSSDLNALRDCIAKGYNVKALTNLHAKIYQIDEDIIFNGSANLTGKGLALVDISNLESCNKITACEASKAFINKIVTSASELTDQTIDNMEEYLSNIELMNSSEHKMEWPEEIISPSTELFVSDFPLGPPGAFMSEYEVNPSLPFAQIEGARDDFDFASKLFKKSKAYKWLVEQIIENKSDRDLGFGQVSHLLHDALADDPTPYRKEAKGLQESLYLYLRLYASDELEIYIPGRRSEVLRLKKYKRVKNI</sequence>
<accession>A0A9X0UG99</accession>
<organism evidence="2 3">
    <name type="scientific">Vibrio metschnikovii</name>
    <dbReference type="NCBI Taxonomy" id="28172"/>
    <lineage>
        <taxon>Bacteria</taxon>
        <taxon>Pseudomonadati</taxon>
        <taxon>Pseudomonadota</taxon>
        <taxon>Gammaproteobacteria</taxon>
        <taxon>Vibrionales</taxon>
        <taxon>Vibrionaceae</taxon>
        <taxon>Vibrio</taxon>
    </lineage>
</organism>